<reference evidence="1 2" key="1">
    <citation type="journal article" date="2019" name="Commun. Biol.">
        <title>The bagworm genome reveals a unique fibroin gene that provides high tensile strength.</title>
        <authorList>
            <person name="Kono N."/>
            <person name="Nakamura H."/>
            <person name="Ohtoshi R."/>
            <person name="Tomita M."/>
            <person name="Numata K."/>
            <person name="Arakawa K."/>
        </authorList>
    </citation>
    <scope>NUCLEOTIDE SEQUENCE [LARGE SCALE GENOMIC DNA]</scope>
</reference>
<protein>
    <submittedName>
        <fullName evidence="1">Uncharacterized protein</fullName>
    </submittedName>
</protein>
<keyword evidence="2" id="KW-1185">Reference proteome</keyword>
<dbReference type="EMBL" id="BGZK01000098">
    <property type="protein sequence ID" value="GBP18538.1"/>
    <property type="molecule type" value="Genomic_DNA"/>
</dbReference>
<accession>A0A4C1TX81</accession>
<gene>
    <name evidence="1" type="ORF">EVAR_12999_1</name>
</gene>
<organism evidence="1 2">
    <name type="scientific">Eumeta variegata</name>
    <name type="common">Bagworm moth</name>
    <name type="synonym">Eumeta japonica</name>
    <dbReference type="NCBI Taxonomy" id="151549"/>
    <lineage>
        <taxon>Eukaryota</taxon>
        <taxon>Metazoa</taxon>
        <taxon>Ecdysozoa</taxon>
        <taxon>Arthropoda</taxon>
        <taxon>Hexapoda</taxon>
        <taxon>Insecta</taxon>
        <taxon>Pterygota</taxon>
        <taxon>Neoptera</taxon>
        <taxon>Endopterygota</taxon>
        <taxon>Lepidoptera</taxon>
        <taxon>Glossata</taxon>
        <taxon>Ditrysia</taxon>
        <taxon>Tineoidea</taxon>
        <taxon>Psychidae</taxon>
        <taxon>Oiketicinae</taxon>
        <taxon>Eumeta</taxon>
    </lineage>
</organism>
<name>A0A4C1TX81_EUMVA</name>
<evidence type="ECO:0000313" key="1">
    <source>
        <dbReference type="EMBL" id="GBP18538.1"/>
    </source>
</evidence>
<dbReference type="AlphaFoldDB" id="A0A4C1TX81"/>
<evidence type="ECO:0000313" key="2">
    <source>
        <dbReference type="Proteomes" id="UP000299102"/>
    </source>
</evidence>
<comment type="caution">
    <text evidence="1">The sequence shown here is derived from an EMBL/GenBank/DDBJ whole genome shotgun (WGS) entry which is preliminary data.</text>
</comment>
<dbReference type="Proteomes" id="UP000299102">
    <property type="component" value="Unassembled WGS sequence"/>
</dbReference>
<proteinExistence type="predicted"/>
<sequence length="79" mass="8884">MFHTYPMVHARRRCMRTTAHTHTDLARVTPAGLSGSGSARPVSTSPLYLDVTSLPVTLLCLLSHPQSHRMYLHALPYWI</sequence>